<feature type="binding site" evidence="18">
    <location>
        <begin position="368"/>
        <end position="372"/>
    </location>
    <ligand>
        <name>ATP</name>
        <dbReference type="ChEBI" id="CHEBI:30616"/>
    </ligand>
</feature>
<dbReference type="GO" id="GO:0005524">
    <property type="term" value="F:ATP binding"/>
    <property type="evidence" value="ECO:0007669"/>
    <property type="project" value="UniProtKB-UniRule"/>
</dbReference>
<sequence>MAGPFSRLLSARPGLRLLALAGAGSLAAGFLLRPEPIRAASERRRLYPPSAEYPDLRKHNNCMASHLTPAVYARLCDKTTPTGWTLDQCIQTGVDNPGHPFIKTVGMVAGDEETYEVFAELFDPVIQERHNGYDPRTMKHTTDLDASKIRSGFFDERYVLSSRVRTGRSIRGLSLPPACTRAERREVERVVVDALSGLKGDLAGRYYRLSEMTEAEQQQLIDDHFLFDKPVSPLLTAAGMARDWPDARGIWYKAYLTSFVPSPLEVPFFSPLFPPPPILALPLDCCPSLSPAFRHNNEKSFLIWVNEEDHTRVISMEKGGNMKKVFERFCRGLKEVERLIQERGWEFMWNERLGYILTCPSNLGTGLRAGVHIKLPLLSKDSRFPKILENLRLQKRGTGGVDTAATGSIFDISNLDRLGKSEVELVQLVIDGVNYLIDCERRLERGQDIRIPPPLPNKH</sequence>
<evidence type="ECO:0000313" key="22">
    <source>
        <dbReference type="Ensembl" id="ENSSSCP00055044822.1"/>
    </source>
</evidence>
<feature type="domain" description="Phosphagen kinase C-terminal" evidence="21">
    <location>
        <begin position="158"/>
        <end position="443"/>
    </location>
</feature>
<keyword evidence="11" id="KW-0472">Membrane</keyword>
<dbReference type="InterPro" id="IPR000749">
    <property type="entry name" value="ATP-guanido_PTrfase"/>
</dbReference>
<dbReference type="InterPro" id="IPR014746">
    <property type="entry name" value="Gln_synth/guanido_kin_cat_dom"/>
</dbReference>
<organism evidence="22 23">
    <name type="scientific">Sus scrofa</name>
    <name type="common">Pig</name>
    <dbReference type="NCBI Taxonomy" id="9823"/>
    <lineage>
        <taxon>Eukaryota</taxon>
        <taxon>Metazoa</taxon>
        <taxon>Chordata</taxon>
        <taxon>Craniata</taxon>
        <taxon>Vertebrata</taxon>
        <taxon>Euteleostomi</taxon>
        <taxon>Mammalia</taxon>
        <taxon>Eutheria</taxon>
        <taxon>Laurasiatheria</taxon>
        <taxon>Artiodactyla</taxon>
        <taxon>Suina</taxon>
        <taxon>Suidae</taxon>
        <taxon>Sus</taxon>
    </lineage>
</organism>
<dbReference type="EC" id="2.7.3.2" evidence="3"/>
<feature type="binding site" evidence="18">
    <location>
        <begin position="161"/>
        <end position="165"/>
    </location>
    <ligand>
        <name>ATP</name>
        <dbReference type="ChEBI" id="CHEBI:30616"/>
    </ligand>
</feature>
<feature type="domain" description="Phosphagen kinase N-terminal" evidence="20">
    <location>
        <begin position="45"/>
        <end position="131"/>
    </location>
</feature>
<dbReference type="Ensembl" id="ENSSSCT00065029826.1">
    <property type="protein sequence ID" value="ENSSSCP00065012201.1"/>
    <property type="gene ID" value="ENSSSCG00065022390.1"/>
</dbReference>
<dbReference type="FunFam" id="1.10.135.10:FF:000002">
    <property type="entry name" value="creatine kinase S-type, mitochondrial"/>
    <property type="match status" value="1"/>
</dbReference>
<evidence type="ECO:0000256" key="12">
    <source>
        <dbReference type="ARBA" id="ARBA00037274"/>
    </source>
</evidence>
<dbReference type="PANTHER" id="PTHR11547:SF24">
    <property type="entry name" value="CREATINE KINASE U-TYPE, MITOCHONDRIAL"/>
    <property type="match status" value="1"/>
</dbReference>
<keyword evidence="4 18" id="KW-0808">Transferase</keyword>
<evidence type="ECO:0000259" key="20">
    <source>
        <dbReference type="PROSITE" id="PS51509"/>
    </source>
</evidence>
<evidence type="ECO:0000256" key="8">
    <source>
        <dbReference type="ARBA" id="ARBA00022840"/>
    </source>
</evidence>
<comment type="subcellular location">
    <subcellularLocation>
        <location evidence="1">Mitochondrion inner membrane</location>
        <topology evidence="1">Peripheral membrane protein</topology>
        <orientation evidence="1">Intermembrane side</orientation>
    </subcellularLocation>
</comment>
<evidence type="ECO:0000256" key="1">
    <source>
        <dbReference type="ARBA" id="ARBA00004137"/>
    </source>
</evidence>
<feature type="binding site" evidence="18">
    <location>
        <begin position="396"/>
        <end position="401"/>
    </location>
    <ligand>
        <name>ATP</name>
        <dbReference type="ChEBI" id="CHEBI:30616"/>
    </ligand>
</feature>
<dbReference type="Ensembl" id="ENSSSCT00025101340.1">
    <property type="protein sequence ID" value="ENSSSCP00025044786.1"/>
    <property type="gene ID" value="ENSSSCG00025073525.1"/>
</dbReference>
<reference evidence="22" key="1">
    <citation type="submission" date="2025-05" db="UniProtKB">
        <authorList>
            <consortium name="Ensembl"/>
        </authorList>
    </citation>
    <scope>IDENTIFICATION</scope>
</reference>
<accession>A0A8D1RYV1</accession>
<evidence type="ECO:0000256" key="5">
    <source>
        <dbReference type="ARBA" id="ARBA00022741"/>
    </source>
</evidence>
<dbReference type="Gene3D" id="3.30.590.10">
    <property type="entry name" value="Glutamine synthetase/guanido kinase, catalytic domain"/>
    <property type="match status" value="1"/>
</dbReference>
<dbReference type="GO" id="GO:0004111">
    <property type="term" value="F:creatine kinase activity"/>
    <property type="evidence" value="ECO:0007669"/>
    <property type="project" value="UniProtKB-EC"/>
</dbReference>
<dbReference type="Gene3D" id="1.10.135.10">
    <property type="entry name" value="ATP:guanido phosphotransferase, N-terminal domain"/>
    <property type="match status" value="1"/>
</dbReference>
<proteinExistence type="inferred from homology"/>
<keyword evidence="5 18" id="KW-0547">Nucleotide-binding</keyword>
<evidence type="ECO:0000256" key="4">
    <source>
        <dbReference type="ARBA" id="ARBA00022679"/>
    </source>
</evidence>
<evidence type="ECO:0000256" key="10">
    <source>
        <dbReference type="ARBA" id="ARBA00023128"/>
    </source>
</evidence>
<dbReference type="SUPFAM" id="SSF48034">
    <property type="entry name" value="Guanido kinase N-terminal domain"/>
    <property type="match status" value="1"/>
</dbReference>
<dbReference type="Ensembl" id="ENSSSCT00055056112.1">
    <property type="protein sequence ID" value="ENSSSCP00055044822.1"/>
    <property type="gene ID" value="ENSSSCG00055028285.1"/>
</dbReference>
<dbReference type="InterPro" id="IPR022415">
    <property type="entry name" value="ATP-guanido_PTrfase_AS"/>
</dbReference>
<gene>
    <name evidence="22" type="primary">CKMT1A</name>
</gene>
<evidence type="ECO:0000256" key="15">
    <source>
        <dbReference type="ARBA" id="ARBA00041417"/>
    </source>
</evidence>
<dbReference type="Pfam" id="PF00217">
    <property type="entry name" value="ATP-gua_Ptrans"/>
    <property type="match status" value="2"/>
</dbReference>
<evidence type="ECO:0000256" key="16">
    <source>
        <dbReference type="ARBA" id="ARBA00041802"/>
    </source>
</evidence>
<dbReference type="Proteomes" id="UP000694724">
    <property type="component" value="Unplaced"/>
</dbReference>
<name>A0A8D1RYV1_PIG</name>
<keyword evidence="9" id="KW-0809">Transit peptide</keyword>
<dbReference type="GO" id="GO:0005743">
    <property type="term" value="C:mitochondrial inner membrane"/>
    <property type="evidence" value="ECO:0007669"/>
    <property type="project" value="UniProtKB-SubCell"/>
</dbReference>
<dbReference type="GO" id="GO:0046314">
    <property type="term" value="P:phosphocreatine biosynthetic process"/>
    <property type="evidence" value="ECO:0007669"/>
    <property type="project" value="InterPro"/>
</dbReference>
<dbReference type="SUPFAM" id="SSF55931">
    <property type="entry name" value="Glutamine synthetase/guanido kinase"/>
    <property type="match status" value="2"/>
</dbReference>
<evidence type="ECO:0000256" key="13">
    <source>
        <dbReference type="ARBA" id="ARBA00038753"/>
    </source>
</evidence>
<feature type="binding site" evidence="18">
    <location>
        <position position="224"/>
    </location>
    <ligand>
        <name>ATP</name>
        <dbReference type="ChEBI" id="CHEBI:30616"/>
    </ligand>
</feature>
<dbReference type="PROSITE" id="PS51510">
    <property type="entry name" value="PHOSPHAGEN_KINASE_C"/>
    <property type="match status" value="1"/>
</dbReference>
<keyword evidence="8 18" id="KW-0067">ATP-binding</keyword>
<dbReference type="AlphaFoldDB" id="A0A8D1RYV1"/>
<evidence type="ECO:0000256" key="3">
    <source>
        <dbReference type="ARBA" id="ARBA00012231"/>
    </source>
</evidence>
<dbReference type="Proteomes" id="UP000694727">
    <property type="component" value="Unplaced"/>
</dbReference>
<evidence type="ECO:0000256" key="18">
    <source>
        <dbReference type="PROSITE-ProRule" id="PRU00843"/>
    </source>
</evidence>
<dbReference type="Pfam" id="PF02807">
    <property type="entry name" value="ATP-gua_PtransN"/>
    <property type="match status" value="1"/>
</dbReference>
<evidence type="ECO:0000256" key="7">
    <source>
        <dbReference type="ARBA" id="ARBA00022792"/>
    </source>
</evidence>
<evidence type="ECO:0000256" key="2">
    <source>
        <dbReference type="ARBA" id="ARBA00006798"/>
    </source>
</evidence>
<keyword evidence="10" id="KW-0496">Mitochondrion</keyword>
<evidence type="ECO:0000256" key="14">
    <source>
        <dbReference type="ARBA" id="ARBA00039465"/>
    </source>
</evidence>
<comment type="function">
    <text evidence="12">Reversibly catalyzes the transfer of phosphate between ATP and various phosphogens (e.g. creatine phosphate). Creatine kinase isoenzymes play a central role in energy transduction in tissues with large, fluctuating energy demands, such as skeletal muscle, heart, brain and spermatozoa.</text>
</comment>
<dbReference type="PROSITE" id="PS51509">
    <property type="entry name" value="PHOSPHAGEN_KINASE_N"/>
    <property type="match status" value="1"/>
</dbReference>
<keyword evidence="7" id="KW-0999">Mitochondrion inner membrane</keyword>
<evidence type="ECO:0000256" key="9">
    <source>
        <dbReference type="ARBA" id="ARBA00022946"/>
    </source>
</evidence>
<evidence type="ECO:0000259" key="21">
    <source>
        <dbReference type="PROSITE" id="PS51510"/>
    </source>
</evidence>
<dbReference type="Proteomes" id="UP000694725">
    <property type="component" value="Unplaced"/>
</dbReference>
<dbReference type="InterPro" id="IPR022414">
    <property type="entry name" value="ATP-guanido_PTrfase_cat"/>
</dbReference>
<keyword evidence="6 18" id="KW-0418">Kinase</keyword>
<evidence type="ECO:0000256" key="17">
    <source>
        <dbReference type="PROSITE-ProRule" id="PRU00842"/>
    </source>
</evidence>
<dbReference type="PANTHER" id="PTHR11547">
    <property type="entry name" value="ARGININE OR CREATINE KINASE"/>
    <property type="match status" value="1"/>
</dbReference>
<dbReference type="CDD" id="cd00716">
    <property type="entry name" value="creatine_kinase_like"/>
    <property type="match status" value="1"/>
</dbReference>
<feature type="binding site" evidence="18">
    <location>
        <position position="312"/>
    </location>
    <ligand>
        <name>ATP</name>
        <dbReference type="ChEBI" id="CHEBI:30616"/>
    </ligand>
</feature>
<comment type="similarity">
    <text evidence="2 17 19">Belongs to the ATP:guanido phosphotransferase family.</text>
</comment>
<dbReference type="PROSITE" id="PS00112">
    <property type="entry name" value="PHOSPHAGEN_KINASE"/>
    <property type="match status" value="1"/>
</dbReference>
<protein>
    <recommendedName>
        <fullName evidence="14">Creatine kinase U-type, mitochondrial</fullName>
        <ecNumber evidence="3">2.7.3.2</ecNumber>
    </recommendedName>
    <alternativeName>
        <fullName evidence="15">Acidic-type mitochondrial creatine kinase</fullName>
    </alternativeName>
    <alternativeName>
        <fullName evidence="16">Ubiquitous mitochondrial creatine kinase</fullName>
    </alternativeName>
</protein>
<evidence type="ECO:0000313" key="23">
    <source>
        <dbReference type="Proteomes" id="UP000694724"/>
    </source>
</evidence>
<evidence type="ECO:0000256" key="11">
    <source>
        <dbReference type="ARBA" id="ARBA00023136"/>
    </source>
</evidence>
<dbReference type="InterPro" id="IPR036802">
    <property type="entry name" value="ATP-guanido_PTrfase_N_sf"/>
</dbReference>
<dbReference type="InterPro" id="IPR022413">
    <property type="entry name" value="ATP-guanido_PTrfase_N"/>
</dbReference>
<evidence type="ECO:0000256" key="6">
    <source>
        <dbReference type="ARBA" id="ARBA00022777"/>
    </source>
</evidence>
<evidence type="ECO:0000256" key="19">
    <source>
        <dbReference type="RuleBase" id="RU000505"/>
    </source>
</evidence>
<comment type="subunit">
    <text evidence="13">Exists as an octamer composed of four MTCK homodimers.</text>
</comment>